<keyword evidence="2" id="KW-0732">Signal</keyword>
<keyword evidence="4" id="KW-0378">Hydrolase</keyword>
<dbReference type="AlphaFoldDB" id="A0A7K1KZK6"/>
<feature type="domain" description="Beta-lactamase-related" evidence="3">
    <location>
        <begin position="55"/>
        <end position="386"/>
    </location>
</feature>
<dbReference type="PANTHER" id="PTHR46825:SF7">
    <property type="entry name" value="D-ALANYL-D-ALANINE CARBOXYPEPTIDASE"/>
    <property type="match status" value="1"/>
</dbReference>
<comment type="caution">
    <text evidence="4">The sequence shown here is derived from an EMBL/GenBank/DDBJ whole genome shotgun (WGS) entry which is preliminary data.</text>
</comment>
<sequence>MTRHRRALGGALTLAAAAATATALTVHHTPGRAAAAATPATPPNPSGGADHGRLRAILRRLTTRDGAPGALLQYRDRTGDTVLTGGDADITRHTPMRPDSRFRIGSMTKPFIATVVLQLAGEHRLALDAPVERYLPGVVRGHGNDGRVITVRQLLQHTSGVPDYLTYLSPLDILKDPTAHHDTRDLVNLALAHPPTFAPGTGWRYSNTGYLLTGMLIERVTGHTYAEEIHHRVITPLDLDGTSVPGDSPQIPGPHPRGYARPGEDAPLLDTTAVNPSAAGAAGEMISTGTDINRFFDALVRGALLRPAQLREMTRTRPTGHPDGVAYGLGLESRPLPCGGLYWGHTGDMLGFETMGGATRDGAQATVMVNLGPGGPDAQRADMKAAIETALCPPRPTTAR</sequence>
<dbReference type="Proteomes" id="UP000432015">
    <property type="component" value="Unassembled WGS sequence"/>
</dbReference>
<protein>
    <submittedName>
        <fullName evidence="4">Serine hydrolase</fullName>
    </submittedName>
</protein>
<evidence type="ECO:0000313" key="5">
    <source>
        <dbReference type="Proteomes" id="UP000432015"/>
    </source>
</evidence>
<evidence type="ECO:0000256" key="1">
    <source>
        <dbReference type="SAM" id="MobiDB-lite"/>
    </source>
</evidence>
<evidence type="ECO:0000256" key="2">
    <source>
        <dbReference type="SAM" id="SignalP"/>
    </source>
</evidence>
<reference evidence="4 5" key="1">
    <citation type="submission" date="2019-11" db="EMBL/GenBank/DDBJ databases">
        <authorList>
            <person name="Cao P."/>
        </authorList>
    </citation>
    <scope>NUCLEOTIDE SEQUENCE [LARGE SCALE GENOMIC DNA]</scope>
    <source>
        <strain evidence="4 5">NEAU-AAG5</strain>
    </source>
</reference>
<dbReference type="PANTHER" id="PTHR46825">
    <property type="entry name" value="D-ALANYL-D-ALANINE-CARBOXYPEPTIDASE/ENDOPEPTIDASE AMPH"/>
    <property type="match status" value="1"/>
</dbReference>
<dbReference type="SUPFAM" id="SSF56601">
    <property type="entry name" value="beta-lactamase/transpeptidase-like"/>
    <property type="match status" value="1"/>
</dbReference>
<feature type="compositionally biased region" description="Low complexity" evidence="1">
    <location>
        <begin position="29"/>
        <end position="39"/>
    </location>
</feature>
<dbReference type="GO" id="GO:0016787">
    <property type="term" value="F:hydrolase activity"/>
    <property type="evidence" value="ECO:0007669"/>
    <property type="project" value="UniProtKB-KW"/>
</dbReference>
<dbReference type="PROSITE" id="PS51318">
    <property type="entry name" value="TAT"/>
    <property type="match status" value="1"/>
</dbReference>
<dbReference type="Pfam" id="PF00144">
    <property type="entry name" value="Beta-lactamase"/>
    <property type="match status" value="1"/>
</dbReference>
<organism evidence="4 5">
    <name type="scientific">Actinomadura litoris</name>
    <dbReference type="NCBI Taxonomy" id="2678616"/>
    <lineage>
        <taxon>Bacteria</taxon>
        <taxon>Bacillati</taxon>
        <taxon>Actinomycetota</taxon>
        <taxon>Actinomycetes</taxon>
        <taxon>Streptosporangiales</taxon>
        <taxon>Thermomonosporaceae</taxon>
        <taxon>Actinomadura</taxon>
    </lineage>
</organism>
<dbReference type="EMBL" id="WOFH01000004">
    <property type="protein sequence ID" value="MUN37559.1"/>
    <property type="molecule type" value="Genomic_DNA"/>
</dbReference>
<dbReference type="RefSeq" id="WP_312874480.1">
    <property type="nucleotide sequence ID" value="NZ_WOFH01000004.1"/>
</dbReference>
<evidence type="ECO:0000313" key="4">
    <source>
        <dbReference type="EMBL" id="MUN37559.1"/>
    </source>
</evidence>
<feature type="chain" id="PRO_5039520631" evidence="2">
    <location>
        <begin position="24"/>
        <end position="400"/>
    </location>
</feature>
<dbReference type="Gene3D" id="3.40.710.10">
    <property type="entry name" value="DD-peptidase/beta-lactamase superfamily"/>
    <property type="match status" value="1"/>
</dbReference>
<keyword evidence="5" id="KW-1185">Reference proteome</keyword>
<dbReference type="InterPro" id="IPR006311">
    <property type="entry name" value="TAT_signal"/>
</dbReference>
<dbReference type="InterPro" id="IPR012338">
    <property type="entry name" value="Beta-lactam/transpept-like"/>
</dbReference>
<feature type="region of interest" description="Disordered" evidence="1">
    <location>
        <begin position="29"/>
        <end position="51"/>
    </location>
</feature>
<name>A0A7K1KZK6_9ACTN</name>
<dbReference type="InterPro" id="IPR050491">
    <property type="entry name" value="AmpC-like"/>
</dbReference>
<gene>
    <name evidence="4" type="ORF">GNZ18_13220</name>
</gene>
<proteinExistence type="predicted"/>
<evidence type="ECO:0000259" key="3">
    <source>
        <dbReference type="Pfam" id="PF00144"/>
    </source>
</evidence>
<feature type="signal peptide" evidence="2">
    <location>
        <begin position="1"/>
        <end position="23"/>
    </location>
</feature>
<accession>A0A7K1KZK6</accession>
<dbReference type="InterPro" id="IPR001466">
    <property type="entry name" value="Beta-lactam-related"/>
</dbReference>